<organism evidence="6 7">
    <name type="scientific">Anaerocellum danielii</name>
    <dbReference type="NCBI Taxonomy" id="1387557"/>
    <lineage>
        <taxon>Bacteria</taxon>
        <taxon>Bacillati</taxon>
        <taxon>Bacillota</taxon>
        <taxon>Bacillota incertae sedis</taxon>
        <taxon>Caldicellulosiruptorales</taxon>
        <taxon>Caldicellulosiruptoraceae</taxon>
        <taxon>Anaerocellum</taxon>
    </lineage>
</organism>
<keyword evidence="3" id="KW-0472">Membrane</keyword>
<keyword evidence="5" id="KW-0449">Lipoprotein</keyword>
<keyword evidence="2" id="KW-0732">Signal</keyword>
<evidence type="ECO:0000256" key="4">
    <source>
        <dbReference type="ARBA" id="ARBA00023139"/>
    </source>
</evidence>
<dbReference type="InterPro" id="IPR050490">
    <property type="entry name" value="Bact_solute-bd_prot1"/>
</dbReference>
<dbReference type="Proteomes" id="UP001322744">
    <property type="component" value="Chromosome"/>
</dbReference>
<keyword evidence="4" id="KW-0564">Palmitate</keyword>
<dbReference type="PANTHER" id="PTHR43649:SF33">
    <property type="entry name" value="POLYGALACTURONAN_RHAMNOGALACTURONAN-BINDING PROTEIN YTCQ"/>
    <property type="match status" value="1"/>
</dbReference>
<keyword evidence="7" id="KW-1185">Reference proteome</keyword>
<evidence type="ECO:0000256" key="3">
    <source>
        <dbReference type="ARBA" id="ARBA00023136"/>
    </source>
</evidence>
<reference evidence="6 7" key="1">
    <citation type="submission" date="2023-12" db="EMBL/GenBank/DDBJ databases">
        <authorList>
            <person name="Manesh M.J.H."/>
            <person name="Bing R.G."/>
            <person name="Willard D.J."/>
            <person name="Kelly R.M."/>
        </authorList>
    </citation>
    <scope>NUCLEOTIDE SEQUENCE [LARGE SCALE GENOMIC DNA]</scope>
    <source>
        <strain evidence="6 7">DSM 8977</strain>
    </source>
</reference>
<dbReference type="Gene3D" id="2.60.120.260">
    <property type="entry name" value="Galactose-binding domain-like"/>
    <property type="match status" value="1"/>
</dbReference>
<evidence type="ECO:0000313" key="7">
    <source>
        <dbReference type="Proteomes" id="UP001322744"/>
    </source>
</evidence>
<sequence>MMRSKVFRKALVFIVSIAMVLSFFVVVKKAPDSAEAATKLGDISFFRPGLTQDSFKNTNDLFAQAVKKAIDTYQKNYGGKVKLIYSDWNNWDTKIITRMAAGDPIDVVFGGSGNFPRFFTKGYLQPINNYVDLKAPYLNLRAMDQIFKYNGKYYLASQYGSNHFWVVLYNKDLMLEEGIDESEMPLALYKKGKWNWDTFVALAKKLTADTNGDGKVDRYGVGCWYPQIFVYSNGVTYVNVDKNGNAKLNFDDPRVQKGLNLAQKGIKEGWMITDWNTASTGLAQRKIAMYIERWYNYDDQKFNQKVEDEIEVAPIPLGPDNKSKLYPFECDGYGISKGARNPKGAGKFINIVLESIQKYCDDPGIKRRPKYLQDFHKQLAKYSFYPGSPDSVLGNLVWDINGALFNAASVSSALAGLKPQAEQAVREANARPEKPVFRPFKPFTINFDNGKMDMFTILDKTKKTVKLSIVSGKEAIKGKSLKVACDSKKDGEWIDALYTLPSKVKIYGWHDYKISFDVKLLKAPPKPGDTYIYAQIINSNKPGYKSYGWITFKLDKANTVYHVEGTIAGIPDNSTTMGLKIGIHWGTDFVIDNIKVEEITQ</sequence>
<dbReference type="SUPFAM" id="SSF53850">
    <property type="entry name" value="Periplasmic binding protein-like II"/>
    <property type="match status" value="1"/>
</dbReference>
<dbReference type="RefSeq" id="WP_108721007.1">
    <property type="nucleotide sequence ID" value="NZ_CP139957.1"/>
</dbReference>
<evidence type="ECO:0000256" key="1">
    <source>
        <dbReference type="ARBA" id="ARBA00022475"/>
    </source>
</evidence>
<name>A0ABZ0U0L6_9FIRM</name>
<accession>A0ABZ0U0L6</accession>
<evidence type="ECO:0000256" key="5">
    <source>
        <dbReference type="ARBA" id="ARBA00023288"/>
    </source>
</evidence>
<evidence type="ECO:0000313" key="6">
    <source>
        <dbReference type="EMBL" id="WPX09022.1"/>
    </source>
</evidence>
<dbReference type="Pfam" id="PF01547">
    <property type="entry name" value="SBP_bac_1"/>
    <property type="match status" value="1"/>
</dbReference>
<dbReference type="PANTHER" id="PTHR43649">
    <property type="entry name" value="ARABINOSE-BINDING PROTEIN-RELATED"/>
    <property type="match status" value="1"/>
</dbReference>
<protein>
    <submittedName>
        <fullName evidence="6">Extracellular solute-binding protein</fullName>
    </submittedName>
</protein>
<gene>
    <name evidence="6" type="ORF">SOJ16_000190</name>
</gene>
<evidence type="ECO:0000256" key="2">
    <source>
        <dbReference type="ARBA" id="ARBA00022729"/>
    </source>
</evidence>
<proteinExistence type="predicted"/>
<keyword evidence="1" id="KW-1003">Cell membrane</keyword>
<dbReference type="InterPro" id="IPR006059">
    <property type="entry name" value="SBP"/>
</dbReference>
<dbReference type="Gene3D" id="3.40.190.10">
    <property type="entry name" value="Periplasmic binding protein-like II"/>
    <property type="match status" value="1"/>
</dbReference>
<dbReference type="EMBL" id="CP139957">
    <property type="protein sequence ID" value="WPX09022.1"/>
    <property type="molecule type" value="Genomic_DNA"/>
</dbReference>